<dbReference type="InterPro" id="IPR016169">
    <property type="entry name" value="FAD-bd_PCMH_sub2"/>
</dbReference>
<comment type="cofactor">
    <cofactor evidence="1 16">
        <name>FAD</name>
        <dbReference type="ChEBI" id="CHEBI:57692"/>
    </cofactor>
</comment>
<keyword evidence="14 16" id="KW-0961">Cell wall biogenesis/degradation</keyword>
<evidence type="ECO:0000256" key="11">
    <source>
        <dbReference type="ARBA" id="ARBA00022984"/>
    </source>
</evidence>
<dbReference type="NCBIfam" id="NF000755">
    <property type="entry name" value="PRK00046.1"/>
    <property type="match status" value="1"/>
</dbReference>
<evidence type="ECO:0000256" key="16">
    <source>
        <dbReference type="HAMAP-Rule" id="MF_00037"/>
    </source>
</evidence>
<dbReference type="Pfam" id="PF01565">
    <property type="entry name" value="FAD_binding_4"/>
    <property type="match status" value="1"/>
</dbReference>
<sequence length="365" mass="40988">MNIQKYYPLKHLTTFKIGGPARYFVEAHCQDDVVRALQFVRHNGLKLFILGGGSNVLISDKGFPGFVLKPCLKGFEVIKENDEHVWLKVAAGELWDDVVSKAINAGWWGIENLAYIPGHAGALAIQNVGAYGQEAGDVIEAVEVCEVATGNHKILFHDQCQFGYRTSVFNSSLQGKYLILHTILRLKKNGVPNLSYRELREFFTEKDIPTLQELRSAVISIRRKKLPDPEQIGSAGSFFKNFLLAPQEFEQLRQNIKRSLGHAASDKIQALRSPQAEEVALIKVSTALLLDLCKVKDWHVGGAAVYCHHPLILINATRQATAYEVLSLVQKIRQQVYRHTGLTLVPEPAMVGFEEQELRAYFSFY</sequence>
<dbReference type="PANTHER" id="PTHR21071">
    <property type="entry name" value="UDP-N-ACETYLENOLPYRUVOYLGLUCOSAMINE REDUCTASE"/>
    <property type="match status" value="1"/>
</dbReference>
<evidence type="ECO:0000313" key="18">
    <source>
        <dbReference type="EMBL" id="GAK58434.1"/>
    </source>
</evidence>
<keyword evidence="12 16" id="KW-0560">Oxidoreductase</keyword>
<evidence type="ECO:0000256" key="14">
    <source>
        <dbReference type="ARBA" id="ARBA00023316"/>
    </source>
</evidence>
<comment type="subcellular location">
    <subcellularLocation>
        <location evidence="3 16">Cytoplasm</location>
    </subcellularLocation>
</comment>
<dbReference type="EMBL" id="DF820467">
    <property type="protein sequence ID" value="GAK58434.1"/>
    <property type="molecule type" value="Genomic_DNA"/>
</dbReference>
<keyword evidence="7 16" id="KW-0285">Flavoprotein</keyword>
<dbReference type="InterPro" id="IPR011601">
    <property type="entry name" value="MurB_C"/>
</dbReference>
<keyword evidence="5 16" id="KW-0963">Cytoplasm</keyword>
<dbReference type="InterPro" id="IPR003170">
    <property type="entry name" value="MurB"/>
</dbReference>
<dbReference type="GO" id="GO:0005829">
    <property type="term" value="C:cytosol"/>
    <property type="evidence" value="ECO:0007669"/>
    <property type="project" value="TreeGrafter"/>
</dbReference>
<dbReference type="PANTHER" id="PTHR21071:SF4">
    <property type="entry name" value="UDP-N-ACETYLENOLPYRUVOYLGLUCOSAMINE REDUCTASE"/>
    <property type="match status" value="1"/>
</dbReference>
<dbReference type="Gene3D" id="3.90.78.10">
    <property type="entry name" value="UDP-N-acetylenolpyruvoylglucosamine reductase, C-terminal domain"/>
    <property type="match status" value="1"/>
</dbReference>
<dbReference type="NCBIfam" id="TIGR00179">
    <property type="entry name" value="murB"/>
    <property type="match status" value="1"/>
</dbReference>
<name>A0A081C1H9_VECG1</name>
<dbReference type="PROSITE" id="PS51387">
    <property type="entry name" value="FAD_PCMH"/>
    <property type="match status" value="1"/>
</dbReference>
<comment type="function">
    <text evidence="2 16">Cell wall formation.</text>
</comment>
<evidence type="ECO:0000313" key="19">
    <source>
        <dbReference type="Proteomes" id="UP000030661"/>
    </source>
</evidence>
<dbReference type="InterPro" id="IPR016167">
    <property type="entry name" value="FAD-bd_PCMH_sub1"/>
</dbReference>
<feature type="active site" description="Proton donor" evidence="16">
    <location>
        <position position="237"/>
    </location>
</feature>
<keyword evidence="19" id="KW-1185">Reference proteome</keyword>
<evidence type="ECO:0000256" key="15">
    <source>
        <dbReference type="ARBA" id="ARBA00048914"/>
    </source>
</evidence>
<dbReference type="NCBIfam" id="NF010478">
    <property type="entry name" value="PRK13903.1"/>
    <property type="match status" value="1"/>
</dbReference>
<feature type="domain" description="FAD-binding PCMH-type" evidence="17">
    <location>
        <begin position="16"/>
        <end position="189"/>
    </location>
</feature>
<keyword evidence="8 16" id="KW-0274">FAD</keyword>
<dbReference type="InterPro" id="IPR006094">
    <property type="entry name" value="Oxid_FAD_bind_N"/>
</dbReference>
<dbReference type="eggNOG" id="COG0812">
    <property type="taxonomic scope" value="Bacteria"/>
</dbReference>
<evidence type="ECO:0000256" key="1">
    <source>
        <dbReference type="ARBA" id="ARBA00001974"/>
    </source>
</evidence>
<dbReference type="Proteomes" id="UP000030661">
    <property type="component" value="Unassembled WGS sequence"/>
</dbReference>
<dbReference type="HOGENOM" id="CLU_035304_0_0_0"/>
<dbReference type="Gene3D" id="3.30.43.10">
    <property type="entry name" value="Uridine Diphospho-n-acetylenolpyruvylglucosamine Reductase, domain 2"/>
    <property type="match status" value="1"/>
</dbReference>
<feature type="active site" evidence="16">
    <location>
        <position position="165"/>
    </location>
</feature>
<evidence type="ECO:0000256" key="12">
    <source>
        <dbReference type="ARBA" id="ARBA00023002"/>
    </source>
</evidence>
<accession>A0A081C1H9</accession>
<evidence type="ECO:0000259" key="17">
    <source>
        <dbReference type="PROSITE" id="PS51387"/>
    </source>
</evidence>
<keyword evidence="10 16" id="KW-0133">Cell shape</keyword>
<dbReference type="GO" id="GO:0008762">
    <property type="term" value="F:UDP-N-acetylmuramate dehydrogenase activity"/>
    <property type="evidence" value="ECO:0007669"/>
    <property type="project" value="UniProtKB-UniRule"/>
</dbReference>
<evidence type="ECO:0000256" key="10">
    <source>
        <dbReference type="ARBA" id="ARBA00022960"/>
    </source>
</evidence>
<reference evidence="18 19" key="1">
    <citation type="journal article" date="2015" name="PeerJ">
        <title>First genomic representation of candidate bacterial phylum KSB3 points to enhanced environmental sensing as a trigger of wastewater bulking.</title>
        <authorList>
            <person name="Sekiguchi Y."/>
            <person name="Ohashi A."/>
            <person name="Parks D.H."/>
            <person name="Yamauchi T."/>
            <person name="Tyson G.W."/>
            <person name="Hugenholtz P."/>
        </authorList>
    </citation>
    <scope>NUCLEOTIDE SEQUENCE [LARGE SCALE GENOMIC DNA]</scope>
</reference>
<keyword evidence="9 16" id="KW-0521">NADP</keyword>
<dbReference type="SUPFAM" id="SSF56176">
    <property type="entry name" value="FAD-binding/transporter-associated domain-like"/>
    <property type="match status" value="1"/>
</dbReference>
<dbReference type="Gene3D" id="3.30.465.10">
    <property type="match status" value="1"/>
</dbReference>
<dbReference type="SUPFAM" id="SSF56194">
    <property type="entry name" value="Uridine diphospho-N-Acetylenolpyruvylglucosamine reductase, MurB, C-terminal domain"/>
    <property type="match status" value="1"/>
</dbReference>
<comment type="catalytic activity">
    <reaction evidence="15 16">
        <text>UDP-N-acetyl-alpha-D-muramate + NADP(+) = UDP-N-acetyl-3-O-(1-carboxyvinyl)-alpha-D-glucosamine + NADPH + H(+)</text>
        <dbReference type="Rhea" id="RHEA:12248"/>
        <dbReference type="ChEBI" id="CHEBI:15378"/>
        <dbReference type="ChEBI" id="CHEBI:57783"/>
        <dbReference type="ChEBI" id="CHEBI:58349"/>
        <dbReference type="ChEBI" id="CHEBI:68483"/>
        <dbReference type="ChEBI" id="CHEBI:70757"/>
        <dbReference type="EC" id="1.3.1.98"/>
    </reaction>
</comment>
<gene>
    <name evidence="16" type="primary">murB</name>
    <name evidence="18" type="ORF">U27_05408</name>
</gene>
<comment type="pathway">
    <text evidence="4 16">Cell wall biogenesis; peptidoglycan biosynthesis.</text>
</comment>
<dbReference type="EC" id="1.3.1.98" evidence="16"/>
<dbReference type="AlphaFoldDB" id="A0A081C1H9"/>
<keyword evidence="13 16" id="KW-0131">Cell cycle</keyword>
<dbReference type="GO" id="GO:0071555">
    <property type="term" value="P:cell wall organization"/>
    <property type="evidence" value="ECO:0007669"/>
    <property type="project" value="UniProtKB-KW"/>
</dbReference>
<evidence type="ECO:0000256" key="9">
    <source>
        <dbReference type="ARBA" id="ARBA00022857"/>
    </source>
</evidence>
<dbReference type="HAMAP" id="MF_00037">
    <property type="entry name" value="MurB"/>
    <property type="match status" value="1"/>
</dbReference>
<keyword evidence="11 16" id="KW-0573">Peptidoglycan synthesis</keyword>
<protein>
    <recommendedName>
        <fullName evidence="16">UDP-N-acetylenolpyruvoylglucosamine reductase</fullName>
        <ecNumber evidence="16">1.3.1.98</ecNumber>
    </recommendedName>
    <alternativeName>
        <fullName evidence="16">UDP-N-acetylmuramate dehydrogenase</fullName>
    </alternativeName>
</protein>
<evidence type="ECO:0000256" key="8">
    <source>
        <dbReference type="ARBA" id="ARBA00022827"/>
    </source>
</evidence>
<proteinExistence type="inferred from homology"/>
<dbReference type="GO" id="GO:0008360">
    <property type="term" value="P:regulation of cell shape"/>
    <property type="evidence" value="ECO:0007669"/>
    <property type="project" value="UniProtKB-KW"/>
</dbReference>
<evidence type="ECO:0000256" key="5">
    <source>
        <dbReference type="ARBA" id="ARBA00022490"/>
    </source>
</evidence>
<dbReference type="UniPathway" id="UPA00219"/>
<dbReference type="GO" id="GO:0051301">
    <property type="term" value="P:cell division"/>
    <property type="evidence" value="ECO:0007669"/>
    <property type="project" value="UniProtKB-KW"/>
</dbReference>
<evidence type="ECO:0000256" key="13">
    <source>
        <dbReference type="ARBA" id="ARBA00023306"/>
    </source>
</evidence>
<dbReference type="GO" id="GO:0071949">
    <property type="term" value="F:FAD binding"/>
    <property type="evidence" value="ECO:0007669"/>
    <property type="project" value="InterPro"/>
</dbReference>
<feature type="active site" evidence="16">
    <location>
        <position position="347"/>
    </location>
</feature>
<evidence type="ECO:0000256" key="2">
    <source>
        <dbReference type="ARBA" id="ARBA00003921"/>
    </source>
</evidence>
<evidence type="ECO:0000256" key="4">
    <source>
        <dbReference type="ARBA" id="ARBA00004752"/>
    </source>
</evidence>
<organism evidence="18 19">
    <name type="scientific">Vecturithrix granuli</name>
    <dbReference type="NCBI Taxonomy" id="1499967"/>
    <lineage>
        <taxon>Bacteria</taxon>
        <taxon>Candidatus Moduliflexota</taxon>
        <taxon>Candidatus Vecturitrichia</taxon>
        <taxon>Candidatus Vecturitrichales</taxon>
        <taxon>Candidatus Vecturitrichaceae</taxon>
        <taxon>Candidatus Vecturithrix</taxon>
    </lineage>
</organism>
<evidence type="ECO:0000256" key="6">
    <source>
        <dbReference type="ARBA" id="ARBA00022618"/>
    </source>
</evidence>
<dbReference type="STRING" id="1499967.U27_05408"/>
<keyword evidence="6 16" id="KW-0132">Cell division</keyword>
<dbReference type="InterPro" id="IPR036635">
    <property type="entry name" value="MurB_C_sf"/>
</dbReference>
<dbReference type="GO" id="GO:0009252">
    <property type="term" value="P:peptidoglycan biosynthetic process"/>
    <property type="evidence" value="ECO:0007669"/>
    <property type="project" value="UniProtKB-UniRule"/>
</dbReference>
<dbReference type="InterPro" id="IPR036318">
    <property type="entry name" value="FAD-bd_PCMH-like_sf"/>
</dbReference>
<dbReference type="InterPro" id="IPR016166">
    <property type="entry name" value="FAD-bd_PCMH"/>
</dbReference>
<comment type="similarity">
    <text evidence="16">Belongs to the MurB family.</text>
</comment>
<evidence type="ECO:0000256" key="7">
    <source>
        <dbReference type="ARBA" id="ARBA00022630"/>
    </source>
</evidence>
<evidence type="ECO:0000256" key="3">
    <source>
        <dbReference type="ARBA" id="ARBA00004496"/>
    </source>
</evidence>
<dbReference type="Pfam" id="PF02873">
    <property type="entry name" value="MurB_C"/>
    <property type="match status" value="1"/>
</dbReference>